<reference evidence="2 3" key="1">
    <citation type="journal article" date="2021" name="DNA Res.">
        <title>Genome analysis of Candida subhashii reveals its hybrid nature and dual mitochondrial genome conformations.</title>
        <authorList>
            <person name="Mixao V."/>
            <person name="Hegedusova E."/>
            <person name="Saus E."/>
            <person name="Pryszcz L.P."/>
            <person name="Cillingova A."/>
            <person name="Nosek J."/>
            <person name="Gabaldon T."/>
        </authorList>
    </citation>
    <scope>NUCLEOTIDE SEQUENCE [LARGE SCALE GENOMIC DNA]</scope>
    <source>
        <strain evidence="2 3">CBS 10753</strain>
    </source>
</reference>
<dbReference type="CDD" id="cd01650">
    <property type="entry name" value="RT_nLTR_like"/>
    <property type="match status" value="1"/>
</dbReference>
<evidence type="ECO:0000313" key="3">
    <source>
        <dbReference type="Proteomes" id="UP000694255"/>
    </source>
</evidence>
<dbReference type="OrthoDB" id="4097129at2759"/>
<dbReference type="PROSITE" id="PS50878">
    <property type="entry name" value="RT_POL"/>
    <property type="match status" value="1"/>
</dbReference>
<sequence>MLQETNLRGSRERRLFVSEFTETKQHKYSIAFNGPEAQSALIIKAEKAKDKFKIKKKNYFSFYLSRRTQPYVADQLIETTATQELYMIISVYIPTISNSARRELHGDILHDLTVNIKAIKKKIQRKYSRKLHIILGGDFNSSTDDLTGNTADGTFQPNDITQNLLRLIKENNLEDTFRSIIPTMQVATNLSNGNNRRLDRIYLSHDTMDQLHSFQLIPREVPKATFQNQQPNNFSSLLRNMKVTSQLYSRAKSIMQKMTEIGHHEIEEDVWDKGRYIFHGTEHSHVTTKMKNETETQVGSTTKEILKIATDFYARLFDTPMEIPEDDRIDEYLEDFDRQITTEVQRDLDKPFELKELQVALEQSINKTVPGEDGFPYSFYLSHWDMVADSLLKEANQLRITGVLSPMFNKVLISLIPKKESSTRIDQQRPISLTNTSLKLISTMINLRLLPVLDPIIGIEQRGFMPNRTMDEAIKQLKTLANILQENPIYYEDAGIIVIDFQKAFDSFNHKYLRRVLEKINIGTNMRKCITAILTQQSASIYLNKTIGCPFPLKRGTRQGNPLSPLIFNLMLEPLLNKINQKCQGITIPSCYIPDIRAKYQAYADDLVIFATGEDYKIVKEELDEYCQVSSSAVNTQKSEIFFAHFRQLETWNGTLPYPAHLLSDFKTYLGIKIFDMDYKEKIKDIMKPLNSRAVTDMPMHERALIINSFVYSKIYFHDIHHPFQMNEIVELDKVIKDKLPQMNSLRLHAHPEKGGINLTDLTYQLKGKRAKQILLLFDESENWYSVYLRDKIQQFLFWYAEPNNILWMQFLSGAKLKSNQRDEGGRRQ</sequence>
<accession>A0A8J5QMK5</accession>
<evidence type="ECO:0000259" key="1">
    <source>
        <dbReference type="PROSITE" id="PS50878"/>
    </source>
</evidence>
<dbReference type="PANTHER" id="PTHR31635">
    <property type="entry name" value="REVERSE TRANSCRIPTASE DOMAIN-CONTAINING PROTEIN-RELATED"/>
    <property type="match status" value="1"/>
</dbReference>
<evidence type="ECO:0000313" key="2">
    <source>
        <dbReference type="EMBL" id="KAG7661210.1"/>
    </source>
</evidence>
<feature type="non-terminal residue" evidence="2">
    <location>
        <position position="829"/>
    </location>
</feature>
<dbReference type="Pfam" id="PF00078">
    <property type="entry name" value="RVT_1"/>
    <property type="match status" value="1"/>
</dbReference>
<keyword evidence="3" id="KW-1185">Reference proteome</keyword>
<protein>
    <recommendedName>
        <fullName evidence="1">Reverse transcriptase domain-containing protein</fullName>
    </recommendedName>
</protein>
<dbReference type="GeneID" id="73472078"/>
<dbReference type="PANTHER" id="PTHR31635:SF196">
    <property type="entry name" value="REVERSE TRANSCRIPTASE DOMAIN-CONTAINING PROTEIN-RELATED"/>
    <property type="match status" value="1"/>
</dbReference>
<dbReference type="EMBL" id="JAGSYN010000235">
    <property type="protein sequence ID" value="KAG7661210.1"/>
    <property type="molecule type" value="Genomic_DNA"/>
</dbReference>
<feature type="domain" description="Reverse transcriptase" evidence="1">
    <location>
        <begin position="397"/>
        <end position="674"/>
    </location>
</feature>
<comment type="caution">
    <text evidence="2">The sequence shown here is derived from an EMBL/GenBank/DDBJ whole genome shotgun (WGS) entry which is preliminary data.</text>
</comment>
<organism evidence="2 3">
    <name type="scientific">[Candida] subhashii</name>
    <dbReference type="NCBI Taxonomy" id="561895"/>
    <lineage>
        <taxon>Eukaryota</taxon>
        <taxon>Fungi</taxon>
        <taxon>Dikarya</taxon>
        <taxon>Ascomycota</taxon>
        <taxon>Saccharomycotina</taxon>
        <taxon>Pichiomycetes</taxon>
        <taxon>Debaryomycetaceae</taxon>
        <taxon>Spathaspora</taxon>
    </lineage>
</organism>
<dbReference type="RefSeq" id="XP_049261443.1">
    <property type="nucleotide sequence ID" value="XM_049409326.1"/>
</dbReference>
<gene>
    <name evidence="2" type="ORF">J8A68_005278</name>
</gene>
<dbReference type="AlphaFoldDB" id="A0A8J5QMK5"/>
<proteinExistence type="predicted"/>
<dbReference type="Proteomes" id="UP000694255">
    <property type="component" value="Unassembled WGS sequence"/>
</dbReference>
<dbReference type="InterPro" id="IPR000477">
    <property type="entry name" value="RT_dom"/>
</dbReference>
<name>A0A8J5QMK5_9ASCO</name>